<dbReference type="SUPFAM" id="SSF51905">
    <property type="entry name" value="FAD/NAD(P)-binding domain"/>
    <property type="match status" value="1"/>
</dbReference>
<evidence type="ECO:0000256" key="10">
    <source>
        <dbReference type="ARBA" id="ARBA00049248"/>
    </source>
</evidence>
<comment type="catalytic activity">
    <reaction evidence="9">
        <text>L-ornithine + NADPH + O2 = N(5)-hydroxy-L-ornithine + NADP(+) + H2O</text>
        <dbReference type="Rhea" id="RHEA:41508"/>
        <dbReference type="ChEBI" id="CHEBI:15377"/>
        <dbReference type="ChEBI" id="CHEBI:15379"/>
        <dbReference type="ChEBI" id="CHEBI:46911"/>
        <dbReference type="ChEBI" id="CHEBI:57783"/>
        <dbReference type="ChEBI" id="CHEBI:58349"/>
        <dbReference type="ChEBI" id="CHEBI:78275"/>
        <dbReference type="EC" id="1.14.13.196"/>
    </reaction>
</comment>
<comment type="cofactor">
    <cofactor evidence="1">
        <name>FAD</name>
        <dbReference type="ChEBI" id="CHEBI:57692"/>
    </cofactor>
</comment>
<dbReference type="Proteomes" id="UP000306954">
    <property type="component" value="Unassembled WGS sequence"/>
</dbReference>
<evidence type="ECO:0000256" key="2">
    <source>
        <dbReference type="ARBA" id="ARBA00004924"/>
    </source>
</evidence>
<evidence type="ECO:0000256" key="1">
    <source>
        <dbReference type="ARBA" id="ARBA00001974"/>
    </source>
</evidence>
<comment type="similarity">
    <text evidence="3">Belongs to the lysine N(6)-hydroxylase/L-ornithine N(5)-oxygenase family.</text>
</comment>
<dbReference type="EC" id="1.14.13.196" evidence="4"/>
<evidence type="ECO:0000256" key="8">
    <source>
        <dbReference type="ARBA" id="ARBA00023002"/>
    </source>
</evidence>
<evidence type="ECO:0000256" key="4">
    <source>
        <dbReference type="ARBA" id="ARBA00012881"/>
    </source>
</evidence>
<name>A0A4T0I1J3_WALIC</name>
<dbReference type="Gene3D" id="3.50.50.60">
    <property type="entry name" value="FAD/NAD(P)-binding domain"/>
    <property type="match status" value="1"/>
</dbReference>
<evidence type="ECO:0000256" key="6">
    <source>
        <dbReference type="ARBA" id="ARBA00022827"/>
    </source>
</evidence>
<keyword evidence="8" id="KW-0560">Oxidoreductase</keyword>
<protein>
    <recommendedName>
        <fullName evidence="4">L-ornithine N(5)-monooxygenase [NAD(P)H]</fullName>
        <ecNumber evidence="4">1.14.13.196</ecNumber>
    </recommendedName>
</protein>
<proteinExistence type="inferred from homology"/>
<sequence>MVNPKLEQKQAEISDVIVIGAGPHSLAVCSRLLEPSPSALYSDLEHVRLSFLNKQKNHRRGPKGNKRKLIRHRNTLSGLNVRVFDKSPCTHTNGTPEKKFCANFHNLFKGLEIEYMRSPMFFHSNPRDVDALLSYAYANNYHLREIPGVVGKEVSKHKKRQAKNGKRATNEDPINERYREDFQTATSGCFFDFCRDDIEKYYGLDGVVEHGEITNLSYDYHDENHPEKLFKVIKQDGEHALAKTVVLAIGNNNCANLPTYLSDKTTHNNNQIGLEGEGWCHTSVFARPGYTFPGPALQKPGSRLLVIGGGLTSAQVVDKAYKNGVRDITLLIRSDISVKPFDFDTQWIDKYQNLNKMIFWQEECMNARMEMIKNARNGGSVNVPYYKRLRELESCGVLKIHTCTQVTKLVRDECLWDVCAVTRKNTSRSRETPHVHHMDNLKFDYLVAATGSSIDINKIDFLKQFLSENPVKSTQGLPHITENLNLELESDIPGDHQTPLFVTGGLAALQLGPSGYNLAGARDSAERIATSEKFASELFAHVQAGVDDAADVSHTLMQNLALNNGNYYDILSKEVN</sequence>
<gene>
    <name evidence="11" type="ORF">E3P90_02786</name>
</gene>
<keyword evidence="6" id="KW-0274">FAD</keyword>
<comment type="catalytic activity">
    <reaction evidence="10">
        <text>L-ornithine + NADH + O2 = N(5)-hydroxy-L-ornithine + NAD(+) + H2O</text>
        <dbReference type="Rhea" id="RHEA:41512"/>
        <dbReference type="ChEBI" id="CHEBI:15377"/>
        <dbReference type="ChEBI" id="CHEBI:15379"/>
        <dbReference type="ChEBI" id="CHEBI:46911"/>
        <dbReference type="ChEBI" id="CHEBI:57540"/>
        <dbReference type="ChEBI" id="CHEBI:57945"/>
        <dbReference type="ChEBI" id="CHEBI:78275"/>
        <dbReference type="EC" id="1.14.13.196"/>
    </reaction>
</comment>
<keyword evidence="7" id="KW-0521">NADP</keyword>
<evidence type="ECO:0000313" key="11">
    <source>
        <dbReference type="EMBL" id="TIB10646.1"/>
    </source>
</evidence>
<dbReference type="InterPro" id="IPR025700">
    <property type="entry name" value="Lys/Orn_oxygenase"/>
</dbReference>
<comment type="caution">
    <text evidence="11">The sequence shown here is derived from an EMBL/GenBank/DDBJ whole genome shotgun (WGS) entry which is preliminary data.</text>
</comment>
<dbReference type="PANTHER" id="PTHR38663">
    <property type="match status" value="1"/>
</dbReference>
<evidence type="ECO:0000256" key="9">
    <source>
        <dbReference type="ARBA" id="ARBA00047598"/>
    </source>
</evidence>
<evidence type="ECO:0000256" key="5">
    <source>
        <dbReference type="ARBA" id="ARBA00022630"/>
    </source>
</evidence>
<dbReference type="PANTHER" id="PTHR38663:SF1">
    <property type="entry name" value="L-ORNITHINE N(5)-MONOOXYGENASE"/>
    <property type="match status" value="1"/>
</dbReference>
<reference evidence="11 12" key="1">
    <citation type="submission" date="2019-03" db="EMBL/GenBank/DDBJ databases">
        <title>Sequencing 23 genomes of Wallemia ichthyophaga.</title>
        <authorList>
            <person name="Gostincar C."/>
        </authorList>
    </citation>
    <scope>NUCLEOTIDE SEQUENCE [LARGE SCALE GENOMIC DNA]</scope>
    <source>
        <strain evidence="11 12">EXF-8621</strain>
    </source>
</reference>
<organism evidence="11 12">
    <name type="scientific">Wallemia ichthyophaga</name>
    <dbReference type="NCBI Taxonomy" id="245174"/>
    <lineage>
        <taxon>Eukaryota</taxon>
        <taxon>Fungi</taxon>
        <taxon>Dikarya</taxon>
        <taxon>Basidiomycota</taxon>
        <taxon>Wallemiomycotina</taxon>
        <taxon>Wallemiomycetes</taxon>
        <taxon>Wallemiales</taxon>
        <taxon>Wallemiaceae</taxon>
        <taxon>Wallemia</taxon>
    </lineage>
</organism>
<keyword evidence="5" id="KW-0285">Flavoprotein</keyword>
<evidence type="ECO:0000313" key="12">
    <source>
        <dbReference type="Proteomes" id="UP000306954"/>
    </source>
</evidence>
<evidence type="ECO:0000256" key="7">
    <source>
        <dbReference type="ARBA" id="ARBA00022857"/>
    </source>
</evidence>
<accession>A0A4T0I1J3</accession>
<dbReference type="EMBL" id="SPOF01000029">
    <property type="protein sequence ID" value="TIB10646.1"/>
    <property type="molecule type" value="Genomic_DNA"/>
</dbReference>
<evidence type="ECO:0000256" key="3">
    <source>
        <dbReference type="ARBA" id="ARBA00007588"/>
    </source>
</evidence>
<comment type="pathway">
    <text evidence="2">Siderophore biosynthesis.</text>
</comment>
<dbReference type="InterPro" id="IPR036188">
    <property type="entry name" value="FAD/NAD-bd_sf"/>
</dbReference>
<dbReference type="Pfam" id="PF13434">
    <property type="entry name" value="Lys_Orn_oxgnase"/>
    <property type="match status" value="1"/>
</dbReference>
<dbReference type="GO" id="GO:0016491">
    <property type="term" value="F:oxidoreductase activity"/>
    <property type="evidence" value="ECO:0007669"/>
    <property type="project" value="UniProtKB-KW"/>
</dbReference>
<dbReference type="AlphaFoldDB" id="A0A4T0I1J3"/>